<name>A0A0B6Y393_9EUPU</name>
<protein>
    <submittedName>
        <fullName evidence="2">Uncharacterized protein</fullName>
    </submittedName>
</protein>
<gene>
    <name evidence="2" type="primary">ORF11205</name>
</gene>
<dbReference type="EMBL" id="HACG01003734">
    <property type="protein sequence ID" value="CEK50599.1"/>
    <property type="molecule type" value="Transcribed_RNA"/>
</dbReference>
<keyword evidence="1" id="KW-0812">Transmembrane</keyword>
<reference evidence="2" key="1">
    <citation type="submission" date="2014-12" db="EMBL/GenBank/DDBJ databases">
        <title>Insight into the proteome of Arion vulgaris.</title>
        <authorList>
            <person name="Aradska J."/>
            <person name="Bulat T."/>
            <person name="Smidak R."/>
            <person name="Sarate P."/>
            <person name="Gangsoo J."/>
            <person name="Sialana F."/>
            <person name="Bilban M."/>
            <person name="Lubec G."/>
        </authorList>
    </citation>
    <scope>NUCLEOTIDE SEQUENCE</scope>
    <source>
        <tissue evidence="2">Skin</tissue>
    </source>
</reference>
<keyword evidence="1" id="KW-0472">Membrane</keyword>
<feature type="transmembrane region" description="Helical" evidence="1">
    <location>
        <begin position="20"/>
        <end position="40"/>
    </location>
</feature>
<keyword evidence="1" id="KW-1133">Transmembrane helix</keyword>
<organism evidence="2">
    <name type="scientific">Arion vulgaris</name>
    <dbReference type="NCBI Taxonomy" id="1028688"/>
    <lineage>
        <taxon>Eukaryota</taxon>
        <taxon>Metazoa</taxon>
        <taxon>Spiralia</taxon>
        <taxon>Lophotrochozoa</taxon>
        <taxon>Mollusca</taxon>
        <taxon>Gastropoda</taxon>
        <taxon>Heterobranchia</taxon>
        <taxon>Euthyneura</taxon>
        <taxon>Panpulmonata</taxon>
        <taxon>Eupulmonata</taxon>
        <taxon>Stylommatophora</taxon>
        <taxon>Helicina</taxon>
        <taxon>Arionoidea</taxon>
        <taxon>Arionidae</taxon>
        <taxon>Arion</taxon>
    </lineage>
</organism>
<dbReference type="AlphaFoldDB" id="A0A0B6Y393"/>
<proteinExistence type="predicted"/>
<evidence type="ECO:0000256" key="1">
    <source>
        <dbReference type="SAM" id="Phobius"/>
    </source>
</evidence>
<feature type="non-terminal residue" evidence="2">
    <location>
        <position position="53"/>
    </location>
</feature>
<accession>A0A0B6Y393</accession>
<evidence type="ECO:0000313" key="2">
    <source>
        <dbReference type="EMBL" id="CEK50599.1"/>
    </source>
</evidence>
<sequence length="53" mass="5895">MSKQTPRQYSCLAPCGIRMISAITFLLTLICCLSVVYGFISIENSHKDEVVVD</sequence>